<feature type="chain" id="PRO_5011593719" evidence="2">
    <location>
        <begin position="22"/>
        <end position="360"/>
    </location>
</feature>
<dbReference type="Gene3D" id="1.10.287.470">
    <property type="entry name" value="Helix hairpin bin"/>
    <property type="match status" value="1"/>
</dbReference>
<evidence type="ECO:0000259" key="4">
    <source>
        <dbReference type="Pfam" id="PF25973"/>
    </source>
</evidence>
<feature type="domain" description="YknX-like C-terminal permuted SH3-like" evidence="5">
    <location>
        <begin position="293"/>
        <end position="358"/>
    </location>
</feature>
<keyword evidence="2" id="KW-0732">Signal</keyword>
<organism evidence="6 7">
    <name type="scientific">Chitinophaga rupis</name>
    <dbReference type="NCBI Taxonomy" id="573321"/>
    <lineage>
        <taxon>Bacteria</taxon>
        <taxon>Pseudomonadati</taxon>
        <taxon>Bacteroidota</taxon>
        <taxon>Chitinophagia</taxon>
        <taxon>Chitinophagales</taxon>
        <taxon>Chitinophagaceae</taxon>
        <taxon>Chitinophaga</taxon>
    </lineage>
</organism>
<sequence length="360" mass="39488">MKQYIILITLAGGLYACSSGAATEKKKAVKNAAAHYEIAPVKKEGVSESIKLPAQLTAYQEVSIFPKVNGYVQAVLVDIGAKVHKGQLLMTLQDPELEQTSVQAREKYARAQADYTISKENYSRLLEASQTKGAISPMDLASAKAKMQADSSLCNAEKASWDMEKAILSYLQVTAPFDGVITERNVHPGALVSAAGREQKPMLELKQVDKLRLQVDVPEHIAYSLKDKTRMDFYLSAFPGKKMSAEIARKSANINIAYRMERVEMDIPNKNGELNPGMYADVILDAGSSPDAFAVPRSAVVTSTERKYVILVRDGKALKVDVITGNTSDDKIEIFGDFHNDDKVIVNANDEIKEGQVINK</sequence>
<dbReference type="GO" id="GO:0015562">
    <property type="term" value="F:efflux transmembrane transporter activity"/>
    <property type="evidence" value="ECO:0007669"/>
    <property type="project" value="TreeGrafter"/>
</dbReference>
<feature type="domain" description="CzcB-like barrel-sandwich hybrid" evidence="4">
    <location>
        <begin position="62"/>
        <end position="194"/>
    </location>
</feature>
<dbReference type="InterPro" id="IPR058647">
    <property type="entry name" value="BSH_CzcB-like"/>
</dbReference>
<dbReference type="EMBL" id="FOBB01000002">
    <property type="protein sequence ID" value="SEL71924.1"/>
    <property type="molecule type" value="Genomic_DNA"/>
</dbReference>
<accession>A0A1H7SJP5</accession>
<dbReference type="PROSITE" id="PS51257">
    <property type="entry name" value="PROKAR_LIPOPROTEIN"/>
    <property type="match status" value="1"/>
</dbReference>
<dbReference type="PANTHER" id="PTHR30469">
    <property type="entry name" value="MULTIDRUG RESISTANCE PROTEIN MDTA"/>
    <property type="match status" value="1"/>
</dbReference>
<feature type="domain" description="CusB-like beta-barrel" evidence="3">
    <location>
        <begin position="213"/>
        <end position="286"/>
    </location>
</feature>
<feature type="signal peptide" evidence="2">
    <location>
        <begin position="1"/>
        <end position="21"/>
    </location>
</feature>
<dbReference type="Gene3D" id="2.40.50.100">
    <property type="match status" value="1"/>
</dbReference>
<dbReference type="NCBIfam" id="TIGR01730">
    <property type="entry name" value="RND_mfp"/>
    <property type="match status" value="1"/>
</dbReference>
<dbReference type="GO" id="GO:1990281">
    <property type="term" value="C:efflux pump complex"/>
    <property type="evidence" value="ECO:0007669"/>
    <property type="project" value="TreeGrafter"/>
</dbReference>
<evidence type="ECO:0000313" key="7">
    <source>
        <dbReference type="Proteomes" id="UP000198984"/>
    </source>
</evidence>
<proteinExistence type="inferred from homology"/>
<gene>
    <name evidence="6" type="ORF">SAMN04488505_102935</name>
</gene>
<reference evidence="6 7" key="1">
    <citation type="submission" date="2016-10" db="EMBL/GenBank/DDBJ databases">
        <authorList>
            <person name="de Groot N.N."/>
        </authorList>
    </citation>
    <scope>NUCLEOTIDE SEQUENCE [LARGE SCALE GENOMIC DNA]</scope>
    <source>
        <strain evidence="6 7">DSM 21039</strain>
    </source>
</reference>
<evidence type="ECO:0000259" key="5">
    <source>
        <dbReference type="Pfam" id="PF25989"/>
    </source>
</evidence>
<evidence type="ECO:0000256" key="1">
    <source>
        <dbReference type="ARBA" id="ARBA00009477"/>
    </source>
</evidence>
<dbReference type="PANTHER" id="PTHR30469:SF37">
    <property type="entry name" value="RAGD PROTEIN"/>
    <property type="match status" value="1"/>
</dbReference>
<evidence type="ECO:0000313" key="6">
    <source>
        <dbReference type="EMBL" id="SEL71924.1"/>
    </source>
</evidence>
<dbReference type="Pfam" id="PF25973">
    <property type="entry name" value="BSH_CzcB"/>
    <property type="match status" value="1"/>
</dbReference>
<comment type="similarity">
    <text evidence="1">Belongs to the membrane fusion protein (MFP) (TC 8.A.1) family.</text>
</comment>
<dbReference type="Pfam" id="PF25989">
    <property type="entry name" value="YknX_C"/>
    <property type="match status" value="1"/>
</dbReference>
<dbReference type="Gene3D" id="2.40.420.20">
    <property type="match status" value="1"/>
</dbReference>
<keyword evidence="7" id="KW-1185">Reference proteome</keyword>
<evidence type="ECO:0000256" key="2">
    <source>
        <dbReference type="SAM" id="SignalP"/>
    </source>
</evidence>
<dbReference type="SUPFAM" id="SSF111369">
    <property type="entry name" value="HlyD-like secretion proteins"/>
    <property type="match status" value="1"/>
</dbReference>
<name>A0A1H7SJP5_9BACT</name>
<dbReference type="InterPro" id="IPR058637">
    <property type="entry name" value="YknX-like_C"/>
</dbReference>
<dbReference type="InterPro" id="IPR006143">
    <property type="entry name" value="RND_pump_MFP"/>
</dbReference>
<dbReference type="InterPro" id="IPR058792">
    <property type="entry name" value="Beta-barrel_RND_2"/>
</dbReference>
<dbReference type="Proteomes" id="UP000198984">
    <property type="component" value="Unassembled WGS sequence"/>
</dbReference>
<dbReference type="Pfam" id="PF25954">
    <property type="entry name" value="Beta-barrel_RND_2"/>
    <property type="match status" value="1"/>
</dbReference>
<dbReference type="STRING" id="573321.SAMN04488505_102935"/>
<evidence type="ECO:0000259" key="3">
    <source>
        <dbReference type="Pfam" id="PF25954"/>
    </source>
</evidence>
<protein>
    <submittedName>
        <fullName evidence="6">RND family efflux transporter, MFP subunit</fullName>
    </submittedName>
</protein>
<dbReference type="Gene3D" id="2.40.30.170">
    <property type="match status" value="1"/>
</dbReference>
<dbReference type="AlphaFoldDB" id="A0A1H7SJP5"/>
<dbReference type="RefSeq" id="WP_089911094.1">
    <property type="nucleotide sequence ID" value="NZ_FOBB01000002.1"/>
</dbReference>
<dbReference type="OrthoDB" id="9806939at2"/>